<dbReference type="NCBIfam" id="TIGR01193">
    <property type="entry name" value="bacteriocin_ABC"/>
    <property type="match status" value="1"/>
</dbReference>
<dbReference type="InterPro" id="IPR003593">
    <property type="entry name" value="AAA+_ATPase"/>
</dbReference>
<evidence type="ECO:0000259" key="15">
    <source>
        <dbReference type="PROSITE" id="PS50929"/>
    </source>
</evidence>
<keyword evidence="9" id="KW-0067">ATP-binding</keyword>
<dbReference type="Gene3D" id="3.40.50.300">
    <property type="entry name" value="P-loop containing nucleotide triphosphate hydrolases"/>
    <property type="match status" value="1"/>
</dbReference>
<evidence type="ECO:0000259" key="16">
    <source>
        <dbReference type="PROSITE" id="PS50990"/>
    </source>
</evidence>
<feature type="transmembrane region" description="Helical" evidence="13">
    <location>
        <begin position="302"/>
        <end position="320"/>
    </location>
</feature>
<feature type="transmembrane region" description="Helical" evidence="13">
    <location>
        <begin position="200"/>
        <end position="220"/>
    </location>
</feature>
<gene>
    <name evidence="17" type="ORF">KTH89_21525</name>
</gene>
<keyword evidence="18" id="KW-1185">Reference proteome</keyword>
<dbReference type="InterPro" id="IPR005074">
    <property type="entry name" value="Peptidase_C39"/>
</dbReference>
<dbReference type="PANTHER" id="PTHR43394">
    <property type="entry name" value="ATP-DEPENDENT PERMEASE MDL1, MITOCHONDRIAL"/>
    <property type="match status" value="1"/>
</dbReference>
<proteinExistence type="predicted"/>
<dbReference type="InterPro" id="IPR027417">
    <property type="entry name" value="P-loop_NTPase"/>
</dbReference>
<dbReference type="InterPro" id="IPR036640">
    <property type="entry name" value="ABC1_TM_sf"/>
</dbReference>
<dbReference type="AlphaFoldDB" id="A0A949K469"/>
<dbReference type="RefSeq" id="WP_238723043.1">
    <property type="nucleotide sequence ID" value="NZ_JAHQCW010000050.1"/>
</dbReference>
<dbReference type="InterPro" id="IPR011527">
    <property type="entry name" value="ABC1_TM_dom"/>
</dbReference>
<dbReference type="CDD" id="cd18570">
    <property type="entry name" value="ABC_6TM_PCAT1_LagD_like"/>
    <property type="match status" value="1"/>
</dbReference>
<evidence type="ECO:0000256" key="4">
    <source>
        <dbReference type="ARBA" id="ARBA00022670"/>
    </source>
</evidence>
<sequence length="724" mass="82222">MRYNFVKQLDSTDCAAACLAMICLYYKKETTVTKLRDLMGTDIKGTNLVGLSKAAKELGFVSQAVRVEEGGFFVPFTLPCIAHVMTKEGIYHFVVVFKKSKTEVVIGDPAKDLMRMPVTEFLEMFTGNMLLIKPAEGFSGGKEKGSRLWSRFLKLLLPQKKLFLFSILASFVITVLGIVSSLFNKILLDEILPYELEQSLVILVLIFITLQITMVIVGFIREWMMIYLSQKIDIPLILGYFQHVYKLPMKFFAARRTGDIITRFNDAFTIKNMFTNVALTLIMDITLALITGVILYFMNPELFFLIALLVLIELMLVVLFKEPYRRINEEQMQQVSVLNSQIIEGLQAVETIKGNATEDLELEQVEREYIKTLRMNKKENMLSNVQEHVSSLIISVGNLLLMYFGGKMVIRGGLTLGSLMAFGTLSVYFMDPINRLAKLQLQIQEASISMRRVAEIMDCDREQEDGYYQELKTVEGDICVNHITFRYGNRKPVLKDVSFHIEKGQKVAIVGSSGSGKSTIAKLLLKYYEPEEGDIRIDGMDLREIRVETLRKLVSYVPQQLSLFSRSVFDNIRVTKMDATREEVKAAAKKADAEGFINKLPLQYDTYLEEAGNGLSGGEKQRLALARAFLKDSNFYIMDEATSNLDFGAESLIFDMIYNKFKDKSMLIIAHRLATIKDCDQILVMDEGSIIEQGTHGELLEKRGRYYELWNMQQGIFKGAGADE</sequence>
<keyword evidence="12 13" id="KW-0472">Membrane</keyword>
<feature type="domain" description="Peptidase C39" evidence="16">
    <location>
        <begin position="8"/>
        <end position="132"/>
    </location>
</feature>
<dbReference type="GO" id="GO:0016887">
    <property type="term" value="F:ATP hydrolysis activity"/>
    <property type="evidence" value="ECO:0007669"/>
    <property type="project" value="InterPro"/>
</dbReference>
<comment type="subcellular location">
    <subcellularLocation>
        <location evidence="1">Cell membrane</location>
        <topology evidence="1">Multi-pass membrane protein</topology>
    </subcellularLocation>
</comment>
<dbReference type="Pfam" id="PF00005">
    <property type="entry name" value="ABC_tran"/>
    <property type="match status" value="1"/>
</dbReference>
<evidence type="ECO:0000256" key="10">
    <source>
        <dbReference type="ARBA" id="ARBA00022967"/>
    </source>
</evidence>
<keyword evidence="10" id="KW-1278">Translocase</keyword>
<dbReference type="GO" id="GO:0008234">
    <property type="term" value="F:cysteine-type peptidase activity"/>
    <property type="evidence" value="ECO:0007669"/>
    <property type="project" value="UniProtKB-KW"/>
</dbReference>
<dbReference type="Gene3D" id="1.20.1560.10">
    <property type="entry name" value="ABC transporter type 1, transmembrane domain"/>
    <property type="match status" value="1"/>
</dbReference>
<dbReference type="CDD" id="cd02418">
    <property type="entry name" value="Peptidase_C39B"/>
    <property type="match status" value="1"/>
</dbReference>
<evidence type="ECO:0000259" key="14">
    <source>
        <dbReference type="PROSITE" id="PS50893"/>
    </source>
</evidence>
<dbReference type="GO" id="GO:0015421">
    <property type="term" value="F:ABC-type oligopeptide transporter activity"/>
    <property type="evidence" value="ECO:0007669"/>
    <property type="project" value="TreeGrafter"/>
</dbReference>
<dbReference type="SUPFAM" id="SSF90123">
    <property type="entry name" value="ABC transporter transmembrane region"/>
    <property type="match status" value="1"/>
</dbReference>
<evidence type="ECO:0000256" key="5">
    <source>
        <dbReference type="ARBA" id="ARBA00022692"/>
    </source>
</evidence>
<keyword evidence="6" id="KW-0547">Nucleotide-binding</keyword>
<feature type="domain" description="ABC transporter" evidence="14">
    <location>
        <begin position="478"/>
        <end position="712"/>
    </location>
</feature>
<dbReference type="Pfam" id="PF03412">
    <property type="entry name" value="Peptidase_C39"/>
    <property type="match status" value="1"/>
</dbReference>
<evidence type="ECO:0000256" key="3">
    <source>
        <dbReference type="ARBA" id="ARBA00022475"/>
    </source>
</evidence>
<dbReference type="PROSITE" id="PS50929">
    <property type="entry name" value="ABC_TM1F"/>
    <property type="match status" value="1"/>
</dbReference>
<evidence type="ECO:0000256" key="6">
    <source>
        <dbReference type="ARBA" id="ARBA00022741"/>
    </source>
</evidence>
<evidence type="ECO:0000256" key="12">
    <source>
        <dbReference type="ARBA" id="ARBA00023136"/>
    </source>
</evidence>
<dbReference type="GO" id="GO:0005524">
    <property type="term" value="F:ATP binding"/>
    <property type="evidence" value="ECO:0007669"/>
    <property type="project" value="UniProtKB-KW"/>
</dbReference>
<dbReference type="InterPro" id="IPR039421">
    <property type="entry name" value="Type_1_exporter"/>
</dbReference>
<feature type="domain" description="ABC transmembrane type-1" evidence="15">
    <location>
        <begin position="164"/>
        <end position="445"/>
    </location>
</feature>
<dbReference type="GO" id="GO:0006508">
    <property type="term" value="P:proteolysis"/>
    <property type="evidence" value="ECO:0007669"/>
    <property type="project" value="UniProtKB-KW"/>
</dbReference>
<dbReference type="InterPro" id="IPR017871">
    <property type="entry name" value="ABC_transporter-like_CS"/>
</dbReference>
<keyword evidence="11 13" id="KW-1133">Transmembrane helix</keyword>
<keyword evidence="8" id="KW-0788">Thiol protease</keyword>
<name>A0A949K469_9FIRM</name>
<dbReference type="GO" id="GO:0005886">
    <property type="term" value="C:plasma membrane"/>
    <property type="evidence" value="ECO:0007669"/>
    <property type="project" value="UniProtKB-SubCell"/>
</dbReference>
<dbReference type="PANTHER" id="PTHR43394:SF1">
    <property type="entry name" value="ATP-BINDING CASSETTE SUB-FAMILY B MEMBER 10, MITOCHONDRIAL"/>
    <property type="match status" value="1"/>
</dbReference>
<feature type="transmembrane region" description="Helical" evidence="13">
    <location>
        <begin position="410"/>
        <end position="430"/>
    </location>
</feature>
<organism evidence="17 18">
    <name type="scientific">Diplocloster agilis</name>
    <dbReference type="NCBI Taxonomy" id="2850323"/>
    <lineage>
        <taxon>Bacteria</taxon>
        <taxon>Bacillati</taxon>
        <taxon>Bacillota</taxon>
        <taxon>Clostridia</taxon>
        <taxon>Lachnospirales</taxon>
        <taxon>Lachnospiraceae</taxon>
        <taxon>Diplocloster</taxon>
    </lineage>
</organism>
<dbReference type="PROSITE" id="PS00211">
    <property type="entry name" value="ABC_TRANSPORTER_1"/>
    <property type="match status" value="1"/>
</dbReference>
<keyword evidence="7" id="KW-0378">Hydrolase</keyword>
<dbReference type="EMBL" id="JAHQCW010000050">
    <property type="protein sequence ID" value="MBU9739122.1"/>
    <property type="molecule type" value="Genomic_DNA"/>
</dbReference>
<evidence type="ECO:0000313" key="17">
    <source>
        <dbReference type="EMBL" id="MBU9739122.1"/>
    </source>
</evidence>
<evidence type="ECO:0000256" key="9">
    <source>
        <dbReference type="ARBA" id="ARBA00022840"/>
    </source>
</evidence>
<dbReference type="Gene3D" id="3.90.70.10">
    <property type="entry name" value="Cysteine proteinases"/>
    <property type="match status" value="1"/>
</dbReference>
<dbReference type="Proteomes" id="UP000712157">
    <property type="component" value="Unassembled WGS sequence"/>
</dbReference>
<evidence type="ECO:0000256" key="8">
    <source>
        <dbReference type="ARBA" id="ARBA00022807"/>
    </source>
</evidence>
<evidence type="ECO:0000256" key="2">
    <source>
        <dbReference type="ARBA" id="ARBA00022448"/>
    </source>
</evidence>
<comment type="caution">
    <text evidence="17">The sequence shown here is derived from an EMBL/GenBank/DDBJ whole genome shotgun (WGS) entry which is preliminary data.</text>
</comment>
<protein>
    <submittedName>
        <fullName evidence="17">Peptidase domain-containing ABC transporter</fullName>
    </submittedName>
</protein>
<evidence type="ECO:0000313" key="18">
    <source>
        <dbReference type="Proteomes" id="UP000712157"/>
    </source>
</evidence>
<dbReference type="PROSITE" id="PS50990">
    <property type="entry name" value="PEPTIDASE_C39"/>
    <property type="match status" value="1"/>
</dbReference>
<dbReference type="InterPro" id="IPR005897">
    <property type="entry name" value="Pept_C39_ABC_bacteriocin"/>
</dbReference>
<evidence type="ECO:0000256" key="11">
    <source>
        <dbReference type="ARBA" id="ARBA00022989"/>
    </source>
</evidence>
<keyword evidence="4" id="KW-0645">Protease</keyword>
<dbReference type="Pfam" id="PF00664">
    <property type="entry name" value="ABC_membrane"/>
    <property type="match status" value="1"/>
</dbReference>
<keyword evidence="5 13" id="KW-0812">Transmembrane</keyword>
<reference evidence="17" key="1">
    <citation type="submission" date="2021-06" db="EMBL/GenBank/DDBJ databases">
        <title>Description of novel taxa of the family Lachnospiraceae.</title>
        <authorList>
            <person name="Chaplin A.V."/>
            <person name="Sokolova S.R."/>
            <person name="Pikina A.P."/>
            <person name="Korzhanova M."/>
            <person name="Belova V."/>
            <person name="Korostin D."/>
            <person name="Efimov B.A."/>
        </authorList>
    </citation>
    <scope>NUCLEOTIDE SEQUENCE</scope>
    <source>
        <strain evidence="17">ASD5720</strain>
    </source>
</reference>
<evidence type="ECO:0000256" key="1">
    <source>
        <dbReference type="ARBA" id="ARBA00004651"/>
    </source>
</evidence>
<dbReference type="InterPro" id="IPR003439">
    <property type="entry name" value="ABC_transporter-like_ATP-bd"/>
</dbReference>
<keyword evidence="2" id="KW-0813">Transport</keyword>
<dbReference type="SUPFAM" id="SSF52540">
    <property type="entry name" value="P-loop containing nucleoside triphosphate hydrolases"/>
    <property type="match status" value="1"/>
</dbReference>
<evidence type="ECO:0000256" key="13">
    <source>
        <dbReference type="SAM" id="Phobius"/>
    </source>
</evidence>
<keyword evidence="3" id="KW-1003">Cell membrane</keyword>
<accession>A0A949K469</accession>
<dbReference type="FunFam" id="3.40.50.300:FF:000221">
    <property type="entry name" value="Multidrug ABC transporter ATP-binding protein"/>
    <property type="match status" value="1"/>
</dbReference>
<dbReference type="SMART" id="SM00382">
    <property type="entry name" value="AAA"/>
    <property type="match status" value="1"/>
</dbReference>
<feature type="transmembrane region" description="Helical" evidence="13">
    <location>
        <begin position="162"/>
        <end position="180"/>
    </location>
</feature>
<dbReference type="GO" id="GO:0043214">
    <property type="term" value="F:ABC-type bacteriocin transporter activity"/>
    <property type="evidence" value="ECO:0007669"/>
    <property type="project" value="InterPro"/>
</dbReference>
<feature type="transmembrane region" description="Helical" evidence="13">
    <location>
        <begin position="273"/>
        <end position="296"/>
    </location>
</feature>
<evidence type="ECO:0000256" key="7">
    <source>
        <dbReference type="ARBA" id="ARBA00022801"/>
    </source>
</evidence>
<dbReference type="PROSITE" id="PS50893">
    <property type="entry name" value="ABC_TRANSPORTER_2"/>
    <property type="match status" value="1"/>
</dbReference>